<feature type="region of interest" description="Disordered" evidence="1">
    <location>
        <begin position="175"/>
        <end position="245"/>
    </location>
</feature>
<evidence type="ECO:0000256" key="1">
    <source>
        <dbReference type="SAM" id="MobiDB-lite"/>
    </source>
</evidence>
<evidence type="ECO:0000313" key="5">
    <source>
        <dbReference type="Proteomes" id="UP000786811"/>
    </source>
</evidence>
<feature type="compositionally biased region" description="Basic and acidic residues" evidence="1">
    <location>
        <begin position="232"/>
        <end position="245"/>
    </location>
</feature>
<comment type="caution">
    <text evidence="4">The sequence shown here is derived from an EMBL/GenBank/DDBJ whole genome shotgun (WGS) entry which is preliminary data.</text>
</comment>
<dbReference type="OrthoDB" id="6599193at2759"/>
<proteinExistence type="predicted"/>
<feature type="signal peptide" evidence="3">
    <location>
        <begin position="1"/>
        <end position="19"/>
    </location>
</feature>
<evidence type="ECO:0008006" key="6">
    <source>
        <dbReference type="Google" id="ProtNLM"/>
    </source>
</evidence>
<sequence length="245" mass="26980">MTLLNLFLVFILAVGISEATLDPVGTKCGENRCSTSEYCSLFDTQCRPCSSICDSKSHNRQLDLCVKDCQEYLHDQRYVLRAEPGRDENLREDVQRLGSLVKISLALTLITILAIIIFLIQTVVKFKRIRSALEKLFGKKWAKNNNNKVRTDVEAVTVVKPASNAVISTLPTISAAVSPPSSASQSSDSKSNSNGSSTPDTTSTNVSRKYASEDTTLEFAYDNPAMTPSPENLKDNFKSKHESSF</sequence>
<protein>
    <recommendedName>
        <fullName evidence="6">Protein grindelwald</fullName>
    </recommendedName>
</protein>
<reference evidence="4" key="1">
    <citation type="submission" date="2021-04" db="EMBL/GenBank/DDBJ databases">
        <authorList>
            <person name="Chebbi M.A.C M."/>
        </authorList>
    </citation>
    <scope>NUCLEOTIDE SEQUENCE</scope>
</reference>
<name>A0A8J2HN64_COTCN</name>
<keyword evidence="5" id="KW-1185">Reference proteome</keyword>
<gene>
    <name evidence="4" type="ORF">HICCMSTLAB_LOCUS11896</name>
</gene>
<keyword evidence="3" id="KW-0732">Signal</keyword>
<keyword evidence="2" id="KW-0472">Membrane</keyword>
<feature type="compositionally biased region" description="Low complexity" evidence="1">
    <location>
        <begin position="175"/>
        <end position="199"/>
    </location>
</feature>
<dbReference type="EMBL" id="CAJNRD030001123">
    <property type="protein sequence ID" value="CAG5104226.1"/>
    <property type="molecule type" value="Genomic_DNA"/>
</dbReference>
<evidence type="ECO:0000256" key="3">
    <source>
        <dbReference type="SAM" id="SignalP"/>
    </source>
</evidence>
<dbReference type="Proteomes" id="UP000786811">
    <property type="component" value="Unassembled WGS sequence"/>
</dbReference>
<accession>A0A8J2HN64</accession>
<dbReference type="AlphaFoldDB" id="A0A8J2HN64"/>
<feature type="transmembrane region" description="Helical" evidence="2">
    <location>
        <begin position="100"/>
        <end position="120"/>
    </location>
</feature>
<evidence type="ECO:0000256" key="2">
    <source>
        <dbReference type="SAM" id="Phobius"/>
    </source>
</evidence>
<keyword evidence="2" id="KW-1133">Transmembrane helix</keyword>
<organism evidence="4 5">
    <name type="scientific">Cotesia congregata</name>
    <name type="common">Parasitoid wasp</name>
    <name type="synonym">Apanteles congregatus</name>
    <dbReference type="NCBI Taxonomy" id="51543"/>
    <lineage>
        <taxon>Eukaryota</taxon>
        <taxon>Metazoa</taxon>
        <taxon>Ecdysozoa</taxon>
        <taxon>Arthropoda</taxon>
        <taxon>Hexapoda</taxon>
        <taxon>Insecta</taxon>
        <taxon>Pterygota</taxon>
        <taxon>Neoptera</taxon>
        <taxon>Endopterygota</taxon>
        <taxon>Hymenoptera</taxon>
        <taxon>Apocrita</taxon>
        <taxon>Ichneumonoidea</taxon>
        <taxon>Braconidae</taxon>
        <taxon>Microgastrinae</taxon>
        <taxon>Cotesia</taxon>
    </lineage>
</organism>
<evidence type="ECO:0000313" key="4">
    <source>
        <dbReference type="EMBL" id="CAG5104226.1"/>
    </source>
</evidence>
<keyword evidence="2" id="KW-0812">Transmembrane</keyword>
<feature type="chain" id="PRO_5035195779" description="Protein grindelwald" evidence="3">
    <location>
        <begin position="20"/>
        <end position="245"/>
    </location>
</feature>